<dbReference type="RefSeq" id="WP_144851511.1">
    <property type="nucleotide sequence ID" value="NZ_VMRJ01000005.1"/>
</dbReference>
<sequence length="148" mass="16512">MKALFFSLAASLLAGATSALAQYQPGVYTSSQEYVENSPSQPGAVSDLGAAHPYIEVVHANTYAVHRVPRTHAWGYVNKHGQTFRLVDNKPYKIQPQQNGLVIYSRQRPIQNGRYTQVITEHFYSEGLDGKLRPLTKRALRQPLAMAQ</sequence>
<feature type="chain" id="PRO_5022237710" description="WG repeat-containing protein" evidence="1">
    <location>
        <begin position="22"/>
        <end position="148"/>
    </location>
</feature>
<gene>
    <name evidence="2" type="ORF">FNT36_20365</name>
</gene>
<keyword evidence="3" id="KW-1185">Reference proteome</keyword>
<name>A0A558BPU4_9BACT</name>
<accession>A0A558BPU4</accession>
<dbReference type="EMBL" id="VMRJ01000005">
    <property type="protein sequence ID" value="TVT38539.1"/>
    <property type="molecule type" value="Genomic_DNA"/>
</dbReference>
<dbReference type="OrthoDB" id="951799at2"/>
<evidence type="ECO:0000313" key="3">
    <source>
        <dbReference type="Proteomes" id="UP000317624"/>
    </source>
</evidence>
<dbReference type="Proteomes" id="UP000317624">
    <property type="component" value="Unassembled WGS sequence"/>
</dbReference>
<comment type="caution">
    <text evidence="2">The sequence shown here is derived from an EMBL/GenBank/DDBJ whole genome shotgun (WGS) entry which is preliminary data.</text>
</comment>
<protein>
    <recommendedName>
        <fullName evidence="4">WG repeat-containing protein</fullName>
    </recommendedName>
</protein>
<evidence type="ECO:0000313" key="2">
    <source>
        <dbReference type="EMBL" id="TVT38539.1"/>
    </source>
</evidence>
<evidence type="ECO:0008006" key="4">
    <source>
        <dbReference type="Google" id="ProtNLM"/>
    </source>
</evidence>
<proteinExistence type="predicted"/>
<reference evidence="2 3" key="1">
    <citation type="submission" date="2019-07" db="EMBL/GenBank/DDBJ databases">
        <title>Hymenobacter sp. straun FUR1 Genome sequencing and assembly.</title>
        <authorList>
            <person name="Chhetri G."/>
        </authorList>
    </citation>
    <scope>NUCLEOTIDE SEQUENCE [LARGE SCALE GENOMIC DNA]</scope>
    <source>
        <strain evidence="2 3">Fur1</strain>
    </source>
</reference>
<evidence type="ECO:0000256" key="1">
    <source>
        <dbReference type="SAM" id="SignalP"/>
    </source>
</evidence>
<keyword evidence="1" id="KW-0732">Signal</keyword>
<organism evidence="2 3">
    <name type="scientific">Hymenobacter setariae</name>
    <dbReference type="NCBI Taxonomy" id="2594794"/>
    <lineage>
        <taxon>Bacteria</taxon>
        <taxon>Pseudomonadati</taxon>
        <taxon>Bacteroidota</taxon>
        <taxon>Cytophagia</taxon>
        <taxon>Cytophagales</taxon>
        <taxon>Hymenobacteraceae</taxon>
        <taxon>Hymenobacter</taxon>
    </lineage>
</organism>
<feature type="signal peptide" evidence="1">
    <location>
        <begin position="1"/>
        <end position="21"/>
    </location>
</feature>
<dbReference type="AlphaFoldDB" id="A0A558BPU4"/>